<proteinExistence type="predicted"/>
<comment type="caution">
    <text evidence="1">The sequence shown here is derived from an EMBL/GenBank/DDBJ whole genome shotgun (WGS) entry which is preliminary data.</text>
</comment>
<name>A0A2T5VEJ0_9HYPH</name>
<evidence type="ECO:0000313" key="2">
    <source>
        <dbReference type="Proteomes" id="UP000244081"/>
    </source>
</evidence>
<sequence length="115" mass="11384">MLAAAGMLARVFIGLIGLALAPSDALATSSVLIICSGTTGGAQPVKGVPWAAFQCPCAACHHTGCAVACTPPAGAVALPLPQPAHSHVLAVPLGARHAAQRTGDHTRIRAPPLNG</sequence>
<accession>A0A2T5VEJ0</accession>
<reference evidence="1 2" key="1">
    <citation type="submission" date="2018-04" db="EMBL/GenBank/DDBJ databases">
        <title>Genomic Encyclopedia of Archaeal and Bacterial Type Strains, Phase II (KMG-II): from individual species to whole genera.</title>
        <authorList>
            <person name="Goeker M."/>
        </authorList>
    </citation>
    <scope>NUCLEOTIDE SEQUENCE [LARGE SCALE GENOMIC DNA]</scope>
    <source>
        <strain evidence="1 2">DSM 23382</strain>
    </source>
</reference>
<protein>
    <submittedName>
        <fullName evidence="1">Uncharacterized protein</fullName>
    </submittedName>
</protein>
<organism evidence="1 2">
    <name type="scientific">Breoghania corrubedonensis</name>
    <dbReference type="NCBI Taxonomy" id="665038"/>
    <lineage>
        <taxon>Bacteria</taxon>
        <taxon>Pseudomonadati</taxon>
        <taxon>Pseudomonadota</taxon>
        <taxon>Alphaproteobacteria</taxon>
        <taxon>Hyphomicrobiales</taxon>
        <taxon>Stappiaceae</taxon>
        <taxon>Breoghania</taxon>
    </lineage>
</organism>
<evidence type="ECO:0000313" key="1">
    <source>
        <dbReference type="EMBL" id="PTW62172.1"/>
    </source>
</evidence>
<gene>
    <name evidence="1" type="ORF">C8N35_101209</name>
</gene>
<dbReference type="EMBL" id="QAYG01000001">
    <property type="protein sequence ID" value="PTW62172.1"/>
    <property type="molecule type" value="Genomic_DNA"/>
</dbReference>
<dbReference type="AlphaFoldDB" id="A0A2T5VEJ0"/>
<dbReference type="Proteomes" id="UP000244081">
    <property type="component" value="Unassembled WGS sequence"/>
</dbReference>
<keyword evidence="2" id="KW-1185">Reference proteome</keyword>